<keyword evidence="2" id="KW-1185">Reference proteome</keyword>
<dbReference type="InterPro" id="IPR025355">
    <property type="entry name" value="DUF4259"/>
</dbReference>
<dbReference type="Pfam" id="PF14078">
    <property type="entry name" value="DUF4259"/>
    <property type="match status" value="1"/>
</dbReference>
<protein>
    <submittedName>
        <fullName evidence="1">DUF4259 domain-containing protein</fullName>
    </submittedName>
</protein>
<dbReference type="EMBL" id="JBHTGL010000008">
    <property type="protein sequence ID" value="MFD0629056.1"/>
    <property type="molecule type" value="Genomic_DNA"/>
</dbReference>
<evidence type="ECO:0000313" key="2">
    <source>
        <dbReference type="Proteomes" id="UP001596915"/>
    </source>
</evidence>
<comment type="caution">
    <text evidence="1">The sequence shown here is derived from an EMBL/GenBank/DDBJ whole genome shotgun (WGS) entry which is preliminary data.</text>
</comment>
<accession>A0ABW2X916</accession>
<name>A0ABW2X916_9ACTN</name>
<evidence type="ECO:0000313" key="1">
    <source>
        <dbReference type="EMBL" id="MFD0629056.1"/>
    </source>
</evidence>
<dbReference type="Proteomes" id="UP001596915">
    <property type="component" value="Unassembled WGS sequence"/>
</dbReference>
<organism evidence="1 2">
    <name type="scientific">Streptomyces sanglieri</name>
    <dbReference type="NCBI Taxonomy" id="193460"/>
    <lineage>
        <taxon>Bacteria</taxon>
        <taxon>Bacillati</taxon>
        <taxon>Actinomycetota</taxon>
        <taxon>Actinomycetes</taxon>
        <taxon>Kitasatosporales</taxon>
        <taxon>Streptomycetaceae</taxon>
        <taxon>Streptomyces</taxon>
    </lineage>
</organism>
<sequence>MGTWDIGPFDNDTATDFSYRVDEASAKGKAEVLRAAWRPVRRRGRTPCRSCTLLRRGLERPSMPNRQGILLRLSST</sequence>
<proteinExistence type="predicted"/>
<gene>
    <name evidence="1" type="ORF">ACFQ2K_47015</name>
</gene>
<reference evidence="2" key="1">
    <citation type="journal article" date="2019" name="Int. J. Syst. Evol. Microbiol.">
        <title>The Global Catalogue of Microorganisms (GCM) 10K type strain sequencing project: providing services to taxonomists for standard genome sequencing and annotation.</title>
        <authorList>
            <consortium name="The Broad Institute Genomics Platform"/>
            <consortium name="The Broad Institute Genome Sequencing Center for Infectious Disease"/>
            <person name="Wu L."/>
            <person name="Ma J."/>
        </authorList>
    </citation>
    <scope>NUCLEOTIDE SEQUENCE [LARGE SCALE GENOMIC DNA]</scope>
    <source>
        <strain evidence="2">JCM 12607</strain>
    </source>
</reference>